<dbReference type="STRING" id="1335309.GA0116948_104155"/>
<dbReference type="RefSeq" id="WP_089710808.1">
    <property type="nucleotide sequence ID" value="NZ_FMAR01000004.1"/>
</dbReference>
<dbReference type="Proteomes" id="UP000242818">
    <property type="component" value="Unassembled WGS sequence"/>
</dbReference>
<protein>
    <submittedName>
        <fullName evidence="1">Uncharacterized protein</fullName>
    </submittedName>
</protein>
<reference evidence="1 2" key="1">
    <citation type="submission" date="2016-08" db="EMBL/GenBank/DDBJ databases">
        <authorList>
            <person name="Seilhamer J.J."/>
        </authorList>
    </citation>
    <scope>NUCLEOTIDE SEQUENCE [LARGE SCALE GENOMIC DNA]</scope>
    <source>
        <strain evidence="1 2">A37T2</strain>
    </source>
</reference>
<accession>A0A1C4CJI5</accession>
<sequence length="492" mass="55655">MQTWNNLVNIALLGTAKRQPSRQELPPDLQPIWDAILDTQPTNADAFLQLAAVTSAYRQNGLLPMAATDNTLTIAPAETQAYCSAFAMSVLHDVLAEESVPLLQYWLIQCAARSQLVWPEFVPDLLQRAAHHAPLRPLVSQCSGARGAWLAGLNADWNFARTTDAATRWQTGTLNHRLEVLCEQRQEDPAKGRELLMETWNQENAATRAALLSQMETGLGKKDLPWLESLLNDRSQQVKEEALRLLGLIPESPLVLQYWNALQQAVTLTKGRSVMGLGGKKTIRLAWPPDADPGIFKHGIQQLSNQKKFTDDEFIIYQLMEAVPPGWWEDAFQADPADIIGWLEAGHKKFVKALASAALRFKDQRWMIALAEHATTFYIETLEFLPEHLQDRFAVTAFQTDPETTLHIAGTYARKWPLDLARAIFSFTASQPYQYSKQFYQLQVRRIPEAIAPELEKLGPKEPYTQHVWNGMRHYIQKLIDIKANTIRAFNP</sequence>
<dbReference type="AlphaFoldDB" id="A0A1C4CJI5"/>
<proteinExistence type="predicted"/>
<organism evidence="1 2">
    <name type="scientific">Chitinophaga costaii</name>
    <dbReference type="NCBI Taxonomy" id="1335309"/>
    <lineage>
        <taxon>Bacteria</taxon>
        <taxon>Pseudomonadati</taxon>
        <taxon>Bacteroidota</taxon>
        <taxon>Chitinophagia</taxon>
        <taxon>Chitinophagales</taxon>
        <taxon>Chitinophagaceae</taxon>
        <taxon>Chitinophaga</taxon>
    </lineage>
</organism>
<dbReference type="InterPro" id="IPR043746">
    <property type="entry name" value="DUF5691"/>
</dbReference>
<keyword evidence="2" id="KW-1185">Reference proteome</keyword>
<name>A0A1C4CJI5_9BACT</name>
<gene>
    <name evidence="1" type="ORF">GA0116948_104155</name>
</gene>
<dbReference type="OrthoDB" id="262508at2"/>
<dbReference type="Pfam" id="PF18944">
    <property type="entry name" value="DUF5691"/>
    <property type="match status" value="1"/>
</dbReference>
<dbReference type="EMBL" id="FMAR01000004">
    <property type="protein sequence ID" value="SCC19208.1"/>
    <property type="molecule type" value="Genomic_DNA"/>
</dbReference>
<evidence type="ECO:0000313" key="1">
    <source>
        <dbReference type="EMBL" id="SCC19208.1"/>
    </source>
</evidence>
<evidence type="ECO:0000313" key="2">
    <source>
        <dbReference type="Proteomes" id="UP000242818"/>
    </source>
</evidence>